<dbReference type="KEGG" id="lrz:BJI69_19585"/>
<gene>
    <name evidence="1" type="ORF">BJI69_19585</name>
</gene>
<organism evidence="1 2">
    <name type="scientific">Luteibacter rhizovicinus DSM 16549</name>
    <dbReference type="NCBI Taxonomy" id="1440763"/>
    <lineage>
        <taxon>Bacteria</taxon>
        <taxon>Pseudomonadati</taxon>
        <taxon>Pseudomonadota</taxon>
        <taxon>Gammaproteobacteria</taxon>
        <taxon>Lysobacterales</taxon>
        <taxon>Rhodanobacteraceae</taxon>
        <taxon>Luteibacter</taxon>
    </lineage>
</organism>
<reference evidence="2" key="1">
    <citation type="submission" date="2016-09" db="EMBL/GenBank/DDBJ databases">
        <authorList>
            <person name="Lysoe E."/>
        </authorList>
    </citation>
    <scope>NUCLEOTIDE SEQUENCE [LARGE SCALE GENOMIC DNA]</scope>
    <source>
        <strain evidence="2">LJ96T</strain>
    </source>
</reference>
<evidence type="ECO:0000313" key="2">
    <source>
        <dbReference type="Proteomes" id="UP000182987"/>
    </source>
</evidence>
<proteinExistence type="predicted"/>
<accession>A0A0G9HDB3</accession>
<dbReference type="OrthoDB" id="7069334at2"/>
<protein>
    <submittedName>
        <fullName evidence="1">Uncharacterized protein</fullName>
    </submittedName>
</protein>
<name>A0A0G9HDB3_9GAMM</name>
<dbReference type="RefSeq" id="WP_046967489.1">
    <property type="nucleotide sequence ID" value="NZ_JPLB01000029.1"/>
</dbReference>
<evidence type="ECO:0000313" key="1">
    <source>
        <dbReference type="EMBL" id="APG05888.1"/>
    </source>
</evidence>
<dbReference type="AlphaFoldDB" id="A0A0G9HDB3"/>
<dbReference type="EMBL" id="CP017480">
    <property type="protein sequence ID" value="APG05888.1"/>
    <property type="molecule type" value="Genomic_DNA"/>
</dbReference>
<dbReference type="PATRIC" id="fig|1440763.5.peg.1710"/>
<sequence length="227" mass="26041">MTLPRHALATLELYRPDEGGRAGPLLARDWRVDIGIGQETRIHYMTRVEVEEDLHPGEVRRVYLTFGQPDIVGPLLQPGTSIYYGAVRPVGRGEIVELYFSDEERRGDGLSVDDRIAAWDERSRIAIENMRKSLDALLEQRIGLTEGVREVLHWANDVRRLEGALLTPFRAVDSETNRFPAGEVRKHWHEDRLVALDAERRVLEEHYEPWIMTTAKRLRKTLGPSDA</sequence>
<keyword evidence="2" id="KW-1185">Reference proteome</keyword>
<dbReference type="Proteomes" id="UP000182987">
    <property type="component" value="Chromosome"/>
</dbReference>